<evidence type="ECO:0000256" key="3">
    <source>
        <dbReference type="SAM" id="MobiDB-lite"/>
    </source>
</evidence>
<dbReference type="Pfam" id="PF24883">
    <property type="entry name" value="NPHP3_N"/>
    <property type="match status" value="1"/>
</dbReference>
<feature type="repeat" description="ANK" evidence="2">
    <location>
        <begin position="1048"/>
        <end position="1080"/>
    </location>
</feature>
<dbReference type="InterPro" id="IPR027417">
    <property type="entry name" value="P-loop_NTPase"/>
</dbReference>
<feature type="repeat" description="ANK" evidence="2">
    <location>
        <begin position="910"/>
        <end position="942"/>
    </location>
</feature>
<dbReference type="Gene3D" id="1.25.40.20">
    <property type="entry name" value="Ankyrin repeat-containing domain"/>
    <property type="match status" value="1"/>
</dbReference>
<dbReference type="AlphaFoldDB" id="A0AAN6XFD3"/>
<keyword evidence="6" id="KW-1185">Reference proteome</keyword>
<dbReference type="PROSITE" id="PS50088">
    <property type="entry name" value="ANK_REPEAT"/>
    <property type="match status" value="5"/>
</dbReference>
<dbReference type="InterPro" id="IPR056884">
    <property type="entry name" value="NPHP3-like_N"/>
</dbReference>
<keyword evidence="1" id="KW-0677">Repeat</keyword>
<keyword evidence="2" id="KW-0040">ANK repeat</keyword>
<comment type="caution">
    <text evidence="5">The sequence shown here is derived from an EMBL/GenBank/DDBJ whole genome shotgun (WGS) entry which is preliminary data.</text>
</comment>
<dbReference type="EMBL" id="MU863936">
    <property type="protein sequence ID" value="KAK4199138.1"/>
    <property type="molecule type" value="Genomic_DNA"/>
</dbReference>
<dbReference type="PANTHER" id="PTHR10039:SF10">
    <property type="entry name" value="NACHT DOMAIN-CONTAINING PROTEIN"/>
    <property type="match status" value="1"/>
</dbReference>
<evidence type="ECO:0000256" key="2">
    <source>
        <dbReference type="PROSITE-ProRule" id="PRU00023"/>
    </source>
</evidence>
<gene>
    <name evidence="5" type="ORF">QBC40DRAFT_349716</name>
</gene>
<dbReference type="Pfam" id="PF12796">
    <property type="entry name" value="Ank_2"/>
    <property type="match status" value="2"/>
</dbReference>
<feature type="compositionally biased region" description="Basic and acidic residues" evidence="3">
    <location>
        <begin position="1148"/>
        <end position="1169"/>
    </location>
</feature>
<evidence type="ECO:0000256" key="1">
    <source>
        <dbReference type="ARBA" id="ARBA00022737"/>
    </source>
</evidence>
<protein>
    <recommendedName>
        <fullName evidence="4">Nephrocystin 3-like N-terminal domain-containing protein</fullName>
    </recommendedName>
</protein>
<dbReference type="SMART" id="SM00248">
    <property type="entry name" value="ANK"/>
    <property type="match status" value="8"/>
</dbReference>
<feature type="domain" description="Nephrocystin 3-like N-terminal" evidence="4">
    <location>
        <begin position="272"/>
        <end position="430"/>
    </location>
</feature>
<reference evidence="5" key="2">
    <citation type="submission" date="2023-05" db="EMBL/GenBank/DDBJ databases">
        <authorList>
            <consortium name="Lawrence Berkeley National Laboratory"/>
            <person name="Steindorff A."/>
            <person name="Hensen N."/>
            <person name="Bonometti L."/>
            <person name="Westerberg I."/>
            <person name="Brannstrom I.O."/>
            <person name="Guillou S."/>
            <person name="Cros-Aarteil S."/>
            <person name="Calhoun S."/>
            <person name="Haridas S."/>
            <person name="Kuo A."/>
            <person name="Mondo S."/>
            <person name="Pangilinan J."/>
            <person name="Riley R."/>
            <person name="Labutti K."/>
            <person name="Andreopoulos B."/>
            <person name="Lipzen A."/>
            <person name="Chen C."/>
            <person name="Yanf M."/>
            <person name="Daum C."/>
            <person name="Ng V."/>
            <person name="Clum A."/>
            <person name="Ohm R."/>
            <person name="Martin F."/>
            <person name="Silar P."/>
            <person name="Natvig D."/>
            <person name="Lalanne C."/>
            <person name="Gautier V."/>
            <person name="Ament-Velasquez S.L."/>
            <person name="Kruys A."/>
            <person name="Hutchinson M.I."/>
            <person name="Powell A.J."/>
            <person name="Barry K."/>
            <person name="Miller A.N."/>
            <person name="Grigoriev I.V."/>
            <person name="Debuchy R."/>
            <person name="Gladieux P."/>
            <person name="Thoren M.H."/>
            <person name="Johannesson H."/>
        </authorList>
    </citation>
    <scope>NUCLEOTIDE SEQUENCE</scope>
    <source>
        <strain evidence="5">CBS 315.58</strain>
    </source>
</reference>
<dbReference type="Gene3D" id="3.40.50.300">
    <property type="entry name" value="P-loop containing nucleotide triphosphate hydrolases"/>
    <property type="match status" value="1"/>
</dbReference>
<evidence type="ECO:0000313" key="6">
    <source>
        <dbReference type="Proteomes" id="UP001303160"/>
    </source>
</evidence>
<organism evidence="5 6">
    <name type="scientific">Triangularia verruculosa</name>
    <dbReference type="NCBI Taxonomy" id="2587418"/>
    <lineage>
        <taxon>Eukaryota</taxon>
        <taxon>Fungi</taxon>
        <taxon>Dikarya</taxon>
        <taxon>Ascomycota</taxon>
        <taxon>Pezizomycotina</taxon>
        <taxon>Sordariomycetes</taxon>
        <taxon>Sordariomycetidae</taxon>
        <taxon>Sordariales</taxon>
        <taxon>Podosporaceae</taxon>
        <taxon>Triangularia</taxon>
    </lineage>
</organism>
<feature type="region of interest" description="Disordered" evidence="3">
    <location>
        <begin position="1137"/>
        <end position="1169"/>
    </location>
</feature>
<dbReference type="PANTHER" id="PTHR10039">
    <property type="entry name" value="AMELOGENIN"/>
    <property type="match status" value="1"/>
</dbReference>
<feature type="repeat" description="ANK" evidence="2">
    <location>
        <begin position="943"/>
        <end position="975"/>
    </location>
</feature>
<proteinExistence type="predicted"/>
<dbReference type="SUPFAM" id="SSF52540">
    <property type="entry name" value="P-loop containing nucleoside triphosphate hydrolases"/>
    <property type="match status" value="1"/>
</dbReference>
<sequence length="1169" mass="132057">MSLIRAAVTRSKAEARLKDALGHFERDLTLDQQKTFRTFRTQADRSPPNISDVMQITAEIDQEVSKNNAFRGRCLGPRFTNFLESAQRFASIGDVILGGSQNLIACGVWSLVRFSLLLMASYSTFVEKLSILLMDAGRSAPRYQEMALLYPQSQTLRSNMCEYFTVVVRFCHQFVKFTKQSVFRQMMTFLNDQDIKNYQSELDKWAVSIKEEVSLLKSRSIEKHGYLFQAFMKLDQSHRRETTRIRILEYCSTYDHQTSWKEIRKAGNTNLLQRSTEYRNWRGANESSTLICQGKLGSGKSVLLANVVSDLSRNIRSARCPIAYFFCRHDIRESLKGKTLMGSLIRQLITSVNDLAKAERLVGQEHLTRMLPTTGVDFEMGYQLLQRVFPHGLEAYIIIDGLDECDQSERETVYSQLQALQVGFYLHVCVSVRLEPETALGEREHGQLLKRRFLSIPENNDDIADFIRSELTRCIESGKLTLGDPALVLKIFDALISRAQGMFLWVVLQIASLCDAKTDAEIHLALENLPEGLPETFSRILRKATATEAKNYQIRVLEIITAAYRPLNTEEFRLALSVIPGNSVWDPACHVNNIYSACHVNNIYSALATCGSLVEIDEESFAVRLIHHSVVQFLFGEFQQSSTSVLKRERAAQSMGDIVITYLSYDIFRSRVSRLVAPQIDAVDAPVKIVESLAVSQNLRSAAVKLLQSHKNPSFNVGEILIKHIGPQPNALQHHFHTYAKEYWLQHSRWFSYDNLAIQEMLRRVATQEIVYAKGEAIADWALKHRHAGILKASVEEPDWFALVIKAIQAENEEQTTFLLDEDIFSGWLDPIARRILMFKAALEREKPNLAIFRLLIEQTADFNAIGASHISSLLSVAIKELAIANLLESHMEHIVARRLGTYIDAQDKEGKTILHKAIHLGWHKLAMSLLDAGASIHIRAASGETPLFPAVEIGWNDIVSILLEKGATCCISDINGTTPLMIAAHQRHASTMALLLSHGADPWTVDNNQQTALIKVICGHEKYSAAECAELLLKKGDFAQTDSVDRHGRTAFSYAAEHGSIWTIRVLHKRGSRVNLADSKDQTPLSYAAQKGHKLIVEFLLTHGANVAVKDEAGMTPEEWAYNNGHLEIYQMIKDRSSQEPQPNQRVLRDERWPPTPEVHVREVEEDC</sequence>
<name>A0AAN6XFD3_9PEZI</name>
<evidence type="ECO:0000259" key="4">
    <source>
        <dbReference type="Pfam" id="PF24883"/>
    </source>
</evidence>
<feature type="repeat" description="ANK" evidence="2">
    <location>
        <begin position="1081"/>
        <end position="1113"/>
    </location>
</feature>
<dbReference type="InterPro" id="IPR036770">
    <property type="entry name" value="Ankyrin_rpt-contain_sf"/>
</dbReference>
<dbReference type="InterPro" id="IPR002110">
    <property type="entry name" value="Ankyrin_rpt"/>
</dbReference>
<reference evidence="5" key="1">
    <citation type="journal article" date="2023" name="Mol. Phylogenet. Evol.">
        <title>Genome-scale phylogeny and comparative genomics of the fungal order Sordariales.</title>
        <authorList>
            <person name="Hensen N."/>
            <person name="Bonometti L."/>
            <person name="Westerberg I."/>
            <person name="Brannstrom I.O."/>
            <person name="Guillou S."/>
            <person name="Cros-Aarteil S."/>
            <person name="Calhoun S."/>
            <person name="Haridas S."/>
            <person name="Kuo A."/>
            <person name="Mondo S."/>
            <person name="Pangilinan J."/>
            <person name="Riley R."/>
            <person name="LaButti K."/>
            <person name="Andreopoulos B."/>
            <person name="Lipzen A."/>
            <person name="Chen C."/>
            <person name="Yan M."/>
            <person name="Daum C."/>
            <person name="Ng V."/>
            <person name="Clum A."/>
            <person name="Steindorff A."/>
            <person name="Ohm R.A."/>
            <person name="Martin F."/>
            <person name="Silar P."/>
            <person name="Natvig D.O."/>
            <person name="Lalanne C."/>
            <person name="Gautier V."/>
            <person name="Ament-Velasquez S.L."/>
            <person name="Kruys A."/>
            <person name="Hutchinson M.I."/>
            <person name="Powell A.J."/>
            <person name="Barry K."/>
            <person name="Miller A.N."/>
            <person name="Grigoriev I.V."/>
            <person name="Debuchy R."/>
            <person name="Gladieux P."/>
            <person name="Hiltunen Thoren M."/>
            <person name="Johannesson H."/>
        </authorList>
    </citation>
    <scope>NUCLEOTIDE SEQUENCE</scope>
    <source>
        <strain evidence="5">CBS 315.58</strain>
    </source>
</reference>
<evidence type="ECO:0000313" key="5">
    <source>
        <dbReference type="EMBL" id="KAK4199138.1"/>
    </source>
</evidence>
<dbReference type="SUPFAM" id="SSF48403">
    <property type="entry name" value="Ankyrin repeat"/>
    <property type="match status" value="1"/>
</dbReference>
<dbReference type="PROSITE" id="PS50297">
    <property type="entry name" value="ANK_REP_REGION"/>
    <property type="match status" value="4"/>
</dbReference>
<accession>A0AAN6XFD3</accession>
<dbReference type="Proteomes" id="UP001303160">
    <property type="component" value="Unassembled WGS sequence"/>
</dbReference>
<feature type="repeat" description="ANK" evidence="2">
    <location>
        <begin position="976"/>
        <end position="1008"/>
    </location>
</feature>
<dbReference type="Pfam" id="PF00023">
    <property type="entry name" value="Ank"/>
    <property type="match status" value="1"/>
</dbReference>